<dbReference type="PANTHER" id="PTHR22842:SF3">
    <property type="entry name" value="WD REPEAT DOMAIN-CONTAINING PROTEIN 83"/>
    <property type="match status" value="1"/>
</dbReference>
<dbReference type="VEuPathDB" id="AmoebaDB:EIN_094690"/>
<evidence type="ECO:0000256" key="1">
    <source>
        <dbReference type="ARBA" id="ARBA00004496"/>
    </source>
</evidence>
<evidence type="ECO:0000313" key="8">
    <source>
        <dbReference type="Proteomes" id="UP000014680"/>
    </source>
</evidence>
<protein>
    <submittedName>
        <fullName evidence="7">Mitogen-activated protein kinase organizer, putative</fullName>
    </submittedName>
</protein>
<dbReference type="SMART" id="SM00320">
    <property type="entry name" value="WD40"/>
    <property type="match status" value="5"/>
</dbReference>
<dbReference type="KEGG" id="eiv:EIN_094690"/>
<evidence type="ECO:0000256" key="5">
    <source>
        <dbReference type="ARBA" id="ARBA00038145"/>
    </source>
</evidence>
<dbReference type="GO" id="GO:0005737">
    <property type="term" value="C:cytoplasm"/>
    <property type="evidence" value="ECO:0007669"/>
    <property type="project" value="UniProtKB-SubCell"/>
</dbReference>
<dbReference type="InterPro" id="IPR001680">
    <property type="entry name" value="WD40_rpt"/>
</dbReference>
<dbReference type="PROSITE" id="PS50294">
    <property type="entry name" value="WD_REPEATS_REGION"/>
    <property type="match status" value="2"/>
</dbReference>
<dbReference type="AlphaFoldDB" id="A0A0A1U027"/>
<dbReference type="OMA" id="GGKICCC"/>
<keyword evidence="8" id="KW-1185">Reference proteome</keyword>
<keyword evidence="7" id="KW-0418">Kinase</keyword>
<evidence type="ECO:0000256" key="2">
    <source>
        <dbReference type="ARBA" id="ARBA00022490"/>
    </source>
</evidence>
<feature type="repeat" description="WD" evidence="6">
    <location>
        <begin position="91"/>
        <end position="124"/>
    </location>
</feature>
<dbReference type="InterPro" id="IPR051980">
    <property type="entry name" value="WD_repeat_MORG1"/>
</dbReference>
<dbReference type="SUPFAM" id="SSF50978">
    <property type="entry name" value="WD40 repeat-like"/>
    <property type="match status" value="1"/>
</dbReference>
<comment type="subcellular location">
    <subcellularLocation>
        <location evidence="1">Cytoplasm</location>
    </subcellularLocation>
</comment>
<gene>
    <name evidence="7" type="ORF">EIN_094690</name>
</gene>
<keyword evidence="2" id="KW-0963">Cytoplasm</keyword>
<dbReference type="PROSITE" id="PS50082">
    <property type="entry name" value="WD_REPEATS_2"/>
    <property type="match status" value="2"/>
</dbReference>
<dbReference type="EMBL" id="KB206860">
    <property type="protein sequence ID" value="ELP87242.1"/>
    <property type="molecule type" value="Genomic_DNA"/>
</dbReference>
<proteinExistence type="inferred from homology"/>
<reference evidence="7 8" key="1">
    <citation type="submission" date="2012-10" db="EMBL/GenBank/DDBJ databases">
        <authorList>
            <person name="Zafar N."/>
            <person name="Inman J."/>
            <person name="Hall N."/>
            <person name="Lorenzi H."/>
            <person name="Caler E."/>
        </authorList>
    </citation>
    <scope>NUCLEOTIDE SEQUENCE [LARGE SCALE GENOMIC DNA]</scope>
    <source>
        <strain evidence="7 8">IP1</strain>
    </source>
</reference>
<dbReference type="GO" id="GO:0016301">
    <property type="term" value="F:kinase activity"/>
    <property type="evidence" value="ECO:0007669"/>
    <property type="project" value="UniProtKB-KW"/>
</dbReference>
<feature type="repeat" description="WD" evidence="6">
    <location>
        <begin position="7"/>
        <end position="48"/>
    </location>
</feature>
<organism evidence="7 8">
    <name type="scientific">Entamoeba invadens IP1</name>
    <dbReference type="NCBI Taxonomy" id="370355"/>
    <lineage>
        <taxon>Eukaryota</taxon>
        <taxon>Amoebozoa</taxon>
        <taxon>Evosea</taxon>
        <taxon>Archamoebae</taxon>
        <taxon>Mastigamoebida</taxon>
        <taxon>Entamoebidae</taxon>
        <taxon>Entamoeba</taxon>
    </lineage>
</organism>
<dbReference type="Gene3D" id="2.130.10.10">
    <property type="entry name" value="YVTN repeat-like/Quinoprotein amine dehydrogenase"/>
    <property type="match status" value="1"/>
</dbReference>
<keyword evidence="4" id="KW-0677">Repeat</keyword>
<evidence type="ECO:0000313" key="7">
    <source>
        <dbReference type="EMBL" id="ELP87242.1"/>
    </source>
</evidence>
<dbReference type="InterPro" id="IPR019775">
    <property type="entry name" value="WD40_repeat_CS"/>
</dbReference>
<dbReference type="RefSeq" id="XP_004254013.1">
    <property type="nucleotide sequence ID" value="XM_004253965.1"/>
</dbReference>
<dbReference type="GO" id="GO:0000398">
    <property type="term" value="P:mRNA splicing, via spliceosome"/>
    <property type="evidence" value="ECO:0007669"/>
    <property type="project" value="TreeGrafter"/>
</dbReference>
<name>A0A0A1U027_ENTIV</name>
<dbReference type="InterPro" id="IPR015943">
    <property type="entry name" value="WD40/YVTN_repeat-like_dom_sf"/>
</dbReference>
<evidence type="ECO:0000256" key="6">
    <source>
        <dbReference type="PROSITE-ProRule" id="PRU00221"/>
    </source>
</evidence>
<comment type="similarity">
    <text evidence="5">Belongs to the WD repeat MORG1 family.</text>
</comment>
<dbReference type="PANTHER" id="PTHR22842">
    <property type="entry name" value="WD40 REPEAT PROTEIN"/>
    <property type="match status" value="1"/>
</dbReference>
<sequence length="310" mass="35261">MKSVNSFEGSKQPIYCVKYTQNGKYILSGGEDRSIKLWNAESFKMIQTYNSPCREVLDFVITRDNGKVGCGGNEGCVYMIDLASSNIVRKYGEHGGRVNCVSFNEEENVLLSGSYDMKVYMFDLIGRQNTPIFTFCEAKDAIESIQVVQELVYTISVDGCLRCYDLRKGLLTTDNINKPLTGISIINNKTLALSSSFDSTITIFNRALVKTEKVLKSHVNKKFKIPNVTSMDKTIIFTGDEEGYLVEYFLPTCIIYSSLCCVIQHNINGNSIRDSRWQNWSNFLLIFSTIFNTKFCTNYPFLIPFLYIYL</sequence>
<dbReference type="Pfam" id="PF00400">
    <property type="entry name" value="WD40"/>
    <property type="match status" value="2"/>
</dbReference>
<dbReference type="OrthoDB" id="71437at2759"/>
<dbReference type="GO" id="GO:0071013">
    <property type="term" value="C:catalytic step 2 spliceosome"/>
    <property type="evidence" value="ECO:0007669"/>
    <property type="project" value="TreeGrafter"/>
</dbReference>
<evidence type="ECO:0000256" key="3">
    <source>
        <dbReference type="ARBA" id="ARBA00022574"/>
    </source>
</evidence>
<dbReference type="InterPro" id="IPR036322">
    <property type="entry name" value="WD40_repeat_dom_sf"/>
</dbReference>
<dbReference type="PROSITE" id="PS00678">
    <property type="entry name" value="WD_REPEATS_1"/>
    <property type="match status" value="1"/>
</dbReference>
<accession>A0A0A1U027</accession>
<evidence type="ECO:0000256" key="4">
    <source>
        <dbReference type="ARBA" id="ARBA00022737"/>
    </source>
</evidence>
<keyword evidence="3 6" id="KW-0853">WD repeat</keyword>
<dbReference type="Proteomes" id="UP000014680">
    <property type="component" value="Unassembled WGS sequence"/>
</dbReference>
<dbReference type="GeneID" id="14886360"/>
<keyword evidence="7" id="KW-0808">Transferase</keyword>